<keyword evidence="2" id="KW-1185">Reference proteome</keyword>
<evidence type="ECO:0000313" key="2">
    <source>
        <dbReference type="Proteomes" id="UP001227192"/>
    </source>
</evidence>
<reference evidence="1" key="1">
    <citation type="submission" date="2015-06" db="EMBL/GenBank/DDBJ databases">
        <authorList>
            <person name="Nguyen H."/>
        </authorList>
    </citation>
    <scope>NUCLEOTIDE SEQUENCE</scope>
    <source>
        <strain evidence="1">DAOM 180753</strain>
    </source>
</reference>
<gene>
    <name evidence="1" type="ORF">VN97_g11613</name>
</gene>
<dbReference type="AlphaFoldDB" id="A0AAI9X3A7"/>
<sequence>MLPRAVLRRLSEGKVGLPSTLHSSRNYPWKRSRRVVCSKHTGHPELIFRPSLTSPISSLTLPGAYRSI</sequence>
<dbReference type="Proteomes" id="UP001227192">
    <property type="component" value="Unassembled WGS sequence"/>
</dbReference>
<name>A0AAI9X3A7_PENTH</name>
<evidence type="ECO:0000313" key="1">
    <source>
        <dbReference type="EMBL" id="KAJ9481844.1"/>
    </source>
</evidence>
<reference evidence="1" key="2">
    <citation type="journal article" date="2016" name="Fungal Biol.">
        <title>Ochratoxin A production by Penicillium thymicola.</title>
        <authorList>
            <person name="Nguyen H.D.T."/>
            <person name="McMullin D.R."/>
            <person name="Ponomareva E."/>
            <person name="Riley R."/>
            <person name="Pomraning K.R."/>
            <person name="Baker S.E."/>
            <person name="Seifert K.A."/>
        </authorList>
    </citation>
    <scope>NUCLEOTIDE SEQUENCE</scope>
    <source>
        <strain evidence="1">DAOM 180753</strain>
    </source>
</reference>
<accession>A0AAI9X3A7</accession>
<proteinExistence type="predicted"/>
<protein>
    <submittedName>
        <fullName evidence="1">Uncharacterized protein</fullName>
    </submittedName>
</protein>
<organism evidence="1 2">
    <name type="scientific">Penicillium thymicola</name>
    <dbReference type="NCBI Taxonomy" id="293382"/>
    <lineage>
        <taxon>Eukaryota</taxon>
        <taxon>Fungi</taxon>
        <taxon>Dikarya</taxon>
        <taxon>Ascomycota</taxon>
        <taxon>Pezizomycotina</taxon>
        <taxon>Eurotiomycetes</taxon>
        <taxon>Eurotiomycetidae</taxon>
        <taxon>Eurotiales</taxon>
        <taxon>Aspergillaceae</taxon>
        <taxon>Penicillium</taxon>
    </lineage>
</organism>
<dbReference type="EMBL" id="LACB01000667">
    <property type="protein sequence ID" value="KAJ9481844.1"/>
    <property type="molecule type" value="Genomic_DNA"/>
</dbReference>
<comment type="caution">
    <text evidence="1">The sequence shown here is derived from an EMBL/GenBank/DDBJ whole genome shotgun (WGS) entry which is preliminary data.</text>
</comment>